<keyword evidence="2" id="KW-0326">Glycosidase</keyword>
<dbReference type="InterPro" id="IPR018711">
    <property type="entry name" value="NAGPA"/>
</dbReference>
<name>A0A9X2AIF7_9FLAO</name>
<dbReference type="AlphaFoldDB" id="A0A9X2AIF7"/>
<feature type="domain" description="Phosphodiester glycosidase" evidence="1">
    <location>
        <begin position="90"/>
        <end position="275"/>
    </location>
</feature>
<keyword evidence="2" id="KW-0378">Hydrolase</keyword>
<dbReference type="GO" id="GO:0016798">
    <property type="term" value="F:hydrolase activity, acting on glycosyl bonds"/>
    <property type="evidence" value="ECO:0007669"/>
    <property type="project" value="UniProtKB-KW"/>
</dbReference>
<proteinExistence type="predicted"/>
<dbReference type="PANTHER" id="PTHR40446">
    <property type="entry name" value="N-ACETYLGLUCOSAMINE-1-PHOSPHODIESTER ALPHA-N-ACETYLGLUCOSAMINIDASE"/>
    <property type="match status" value="1"/>
</dbReference>
<dbReference type="RefSeq" id="WP_242177156.1">
    <property type="nucleotide sequence ID" value="NZ_JAKQYM010000001.1"/>
</dbReference>
<reference evidence="2" key="1">
    <citation type="submission" date="2022-02" db="EMBL/GenBank/DDBJ databases">
        <title>Polaribacter sp. MSW13, isolated from seawater.</title>
        <authorList>
            <person name="Kristyanto S."/>
            <person name="Jung J."/>
            <person name="Jeon C.O."/>
        </authorList>
    </citation>
    <scope>NUCLEOTIDE SEQUENCE</scope>
    <source>
        <strain evidence="2">MSW13</strain>
    </source>
</reference>
<dbReference type="Proteomes" id="UP001139369">
    <property type="component" value="Unassembled WGS sequence"/>
</dbReference>
<dbReference type="EMBL" id="JAKQYM010000001">
    <property type="protein sequence ID" value="MCI2228042.1"/>
    <property type="molecule type" value="Genomic_DNA"/>
</dbReference>
<sequence>MQRQTFTSLLILFLSFPLCYGQKNNPFKQQITPLKDSINIIQIKTDTLFKSNQIINLLVLDKEYFNKFKIQFSHNNLELKTTSSFAKSKNALAGINGGFFNMDDGGSVTYFEVNDTVISRKRSDELKWAVTDSLMNGAIVLEKDFDIILQPANSEQYYETSKKEAAVLITGPLLLLNSKETKLPLMEFVKKRHPRTCLCETKESIIFITIDGRNEHAEGMNLYETQKFLQNLGCVDAINLDGGGSTTMWTQNKGIINNPSDINGERPVSNVLLITKKTKFNKK</sequence>
<evidence type="ECO:0000313" key="2">
    <source>
        <dbReference type="EMBL" id="MCI2228042.1"/>
    </source>
</evidence>
<dbReference type="PANTHER" id="PTHR40446:SF2">
    <property type="entry name" value="N-ACETYLGLUCOSAMINE-1-PHOSPHODIESTER ALPHA-N-ACETYLGLUCOSAMINIDASE"/>
    <property type="match status" value="1"/>
</dbReference>
<comment type="caution">
    <text evidence="2">The sequence shown here is derived from an EMBL/GenBank/DDBJ whole genome shotgun (WGS) entry which is preliminary data.</text>
</comment>
<evidence type="ECO:0000259" key="1">
    <source>
        <dbReference type="Pfam" id="PF09992"/>
    </source>
</evidence>
<gene>
    <name evidence="2" type="ORF">MC378_02600</name>
</gene>
<protein>
    <submittedName>
        <fullName evidence="2">Phosphodiester glycosidase family protein</fullName>
    </submittedName>
</protein>
<dbReference type="Pfam" id="PF09992">
    <property type="entry name" value="NAGPA"/>
    <property type="match status" value="1"/>
</dbReference>
<evidence type="ECO:0000313" key="3">
    <source>
        <dbReference type="Proteomes" id="UP001139369"/>
    </source>
</evidence>
<accession>A0A9X2AIF7</accession>
<organism evidence="2 3">
    <name type="scientific">Polaribacter marinus</name>
    <dbReference type="NCBI Taxonomy" id="2916838"/>
    <lineage>
        <taxon>Bacteria</taxon>
        <taxon>Pseudomonadati</taxon>
        <taxon>Bacteroidota</taxon>
        <taxon>Flavobacteriia</taxon>
        <taxon>Flavobacteriales</taxon>
        <taxon>Flavobacteriaceae</taxon>
    </lineage>
</organism>
<keyword evidence="3" id="KW-1185">Reference proteome</keyword>